<organism evidence="2 3">
    <name type="scientific">Novosphingobium fuchskuhlense</name>
    <dbReference type="NCBI Taxonomy" id="1117702"/>
    <lineage>
        <taxon>Bacteria</taxon>
        <taxon>Pseudomonadati</taxon>
        <taxon>Pseudomonadota</taxon>
        <taxon>Alphaproteobacteria</taxon>
        <taxon>Sphingomonadales</taxon>
        <taxon>Sphingomonadaceae</taxon>
        <taxon>Novosphingobium</taxon>
    </lineage>
</organism>
<dbReference type="InterPro" id="IPR009875">
    <property type="entry name" value="PilZ_domain"/>
</dbReference>
<comment type="caution">
    <text evidence="2">The sequence shown here is derived from an EMBL/GenBank/DDBJ whole genome shotgun (WGS) entry which is preliminary data.</text>
</comment>
<protein>
    <recommendedName>
        <fullName evidence="1">PilZ domain-containing protein</fullName>
    </recommendedName>
</protein>
<sequence length="116" mass="12883">MPRVRLYVPAQVELLQGTANCLLDDLSQTGARVTMAGRMPTPGANLVLRIQGLDAFGTVVWSQSARFGIQFEDVLPLHDVVNLRHFADAYVDHEADLARSNARQFVQGPPRLQRQT</sequence>
<dbReference type="AlphaFoldDB" id="A0A117USR0"/>
<dbReference type="GO" id="GO:0035438">
    <property type="term" value="F:cyclic-di-GMP binding"/>
    <property type="evidence" value="ECO:0007669"/>
    <property type="project" value="InterPro"/>
</dbReference>
<dbReference type="Proteomes" id="UP000058012">
    <property type="component" value="Unassembled WGS sequence"/>
</dbReference>
<dbReference type="EMBL" id="LLZS01000009">
    <property type="protein sequence ID" value="KUR70164.1"/>
    <property type="molecule type" value="Genomic_DNA"/>
</dbReference>
<accession>A0A117USR0</accession>
<gene>
    <name evidence="2" type="ORF">AQZ52_14975</name>
</gene>
<reference evidence="2 3" key="1">
    <citation type="submission" date="2015-10" db="EMBL/GenBank/DDBJ databases">
        <title>Draft genome sequence of Novosphingobium fuchskuhlense DSM 25065 isolated from a surface water sample of the southwest basin of Lake Grosse Fuchskuhle.</title>
        <authorList>
            <person name="Ruckert C."/>
            <person name="Winkler A."/>
            <person name="Glaeser J."/>
            <person name="Grossart H.-P."/>
            <person name="Kalinowski J."/>
            <person name="Glaeser S."/>
        </authorList>
    </citation>
    <scope>NUCLEOTIDE SEQUENCE [LARGE SCALE GENOMIC DNA]</scope>
    <source>
        <strain evidence="2 3">FNE08-7</strain>
    </source>
</reference>
<proteinExistence type="predicted"/>
<feature type="domain" description="PilZ" evidence="1">
    <location>
        <begin position="2"/>
        <end position="84"/>
    </location>
</feature>
<evidence type="ECO:0000313" key="2">
    <source>
        <dbReference type="EMBL" id="KUR70164.1"/>
    </source>
</evidence>
<dbReference type="Gene3D" id="2.40.10.220">
    <property type="entry name" value="predicted glycosyltransferase like domains"/>
    <property type="match status" value="1"/>
</dbReference>
<dbReference type="SUPFAM" id="SSF141371">
    <property type="entry name" value="PilZ domain-like"/>
    <property type="match status" value="1"/>
</dbReference>
<dbReference type="Pfam" id="PF07238">
    <property type="entry name" value="PilZ"/>
    <property type="match status" value="1"/>
</dbReference>
<name>A0A117USR0_9SPHN</name>
<keyword evidence="3" id="KW-1185">Reference proteome</keyword>
<evidence type="ECO:0000313" key="3">
    <source>
        <dbReference type="Proteomes" id="UP000058012"/>
    </source>
</evidence>
<evidence type="ECO:0000259" key="1">
    <source>
        <dbReference type="Pfam" id="PF07238"/>
    </source>
</evidence>